<evidence type="ECO:0000313" key="2">
    <source>
        <dbReference type="Proteomes" id="UP000752012"/>
    </source>
</evidence>
<comment type="caution">
    <text evidence="1">The sequence shown here is derived from an EMBL/GenBank/DDBJ whole genome shotgun (WGS) entry which is preliminary data.</text>
</comment>
<keyword evidence="2" id="KW-1185">Reference proteome</keyword>
<protein>
    <submittedName>
        <fullName evidence="1">Uncharacterized protein</fullName>
    </submittedName>
</protein>
<dbReference type="Proteomes" id="UP000752012">
    <property type="component" value="Unassembled WGS sequence"/>
</dbReference>
<organism evidence="1 2">
    <name type="scientific">Alkalicoccus luteus</name>
    <dbReference type="NCBI Taxonomy" id="1237094"/>
    <lineage>
        <taxon>Bacteria</taxon>
        <taxon>Bacillati</taxon>
        <taxon>Bacillota</taxon>
        <taxon>Bacilli</taxon>
        <taxon>Bacillales</taxon>
        <taxon>Bacillaceae</taxon>
        <taxon>Alkalicoccus</taxon>
    </lineage>
</organism>
<proteinExistence type="predicted"/>
<accession>A0A969PRP3</accession>
<evidence type="ECO:0000313" key="1">
    <source>
        <dbReference type="EMBL" id="NJP38143.1"/>
    </source>
</evidence>
<dbReference type="AlphaFoldDB" id="A0A969PRP3"/>
<dbReference type="RefSeq" id="WP_168007349.1">
    <property type="nucleotide sequence ID" value="NZ_JAATHJ010000017.1"/>
</dbReference>
<gene>
    <name evidence="1" type="ORF">HCN83_11170</name>
</gene>
<reference evidence="1 2" key="1">
    <citation type="submission" date="2020-03" db="EMBL/GenBank/DDBJ databases">
        <title>Assessment of the enzymatic potential of alkaline-tolerant lipase obtained from Bacillus luteus H11 (technogenic soil) for the bioremediation of saline soils contaminated with petroleum substances.</title>
        <authorList>
            <person name="Kalwasinska A."/>
        </authorList>
    </citation>
    <scope>NUCLEOTIDE SEQUENCE [LARGE SCALE GENOMIC DNA]</scope>
    <source>
        <strain evidence="1 2">H11</strain>
    </source>
</reference>
<name>A0A969PRP3_9BACI</name>
<dbReference type="EMBL" id="JAATHJ010000017">
    <property type="protein sequence ID" value="NJP38143.1"/>
    <property type="molecule type" value="Genomic_DNA"/>
</dbReference>
<dbReference type="Gene3D" id="3.30.870.10">
    <property type="entry name" value="Endonuclease Chain A"/>
    <property type="match status" value="1"/>
</dbReference>
<sequence>MYITRNKWKWAIAGLLLITLAATLYGLFKPVPEGTSFKGDVHYTDNLSFLFNRSFEEDGERVFNEQIYSAVLEAVEEAETFVVVEMFLLNDKTDGDFPDLSLSLTEALIAASERGVDVYVITDPINTSYYSHDSTMINMLNEAEIETVITDISRLQDSNPLYSGIWRAYLQWFGQSGNGWIENPFDPEAPDMTIRSFLKLMNGRANHRKVIVTEESGFVMSANFHDESYYYINTAFQTGGHVL</sequence>
<dbReference type="SUPFAM" id="SSF56024">
    <property type="entry name" value="Phospholipase D/nuclease"/>
    <property type="match status" value="1"/>
</dbReference>